<dbReference type="SUPFAM" id="SSF53850">
    <property type="entry name" value="Periplasmic binding protein-like II"/>
    <property type="match status" value="1"/>
</dbReference>
<organism evidence="5 6">
    <name type="scientific">Streptococcus gallinaceus</name>
    <dbReference type="NCBI Taxonomy" id="165758"/>
    <lineage>
        <taxon>Bacteria</taxon>
        <taxon>Bacillati</taxon>
        <taxon>Bacillota</taxon>
        <taxon>Bacilli</taxon>
        <taxon>Lactobacillales</taxon>
        <taxon>Streptococcaceae</taxon>
        <taxon>Streptococcus</taxon>
    </lineage>
</organism>
<evidence type="ECO:0000256" key="1">
    <source>
        <dbReference type="ARBA" id="ARBA00022729"/>
    </source>
</evidence>
<dbReference type="RefSeq" id="WP_354280853.1">
    <property type="nucleotide sequence ID" value="NZ_JBEPMK010000003.1"/>
</dbReference>
<sequence length="274" mass="29215">MKFKKMLVAATTVLAGLTLIACSSSSQSTSSSSAVDKIKEKGTLVVATSPDYAPFEFQTLVNGENKVVGSDILLAEKLAKDLGVKLEVSTMSFDNVLTSVQNGKVDIAIAGLSYSKERAQTFDFTDPYYSVADVLLVKKSSLDKFTKPADLKGKSLAVQKGTTQEAYAQAKLSNANIVSLTGMSEAVTELKAGQVYAVLLDSAVAEGYVAQNTDLAVASVTFDPKDGNKKVVVLAKGHEDLQKALNKSIKEITENGDYDNYLKEVAKYKAVDGK</sequence>
<evidence type="ECO:0000256" key="2">
    <source>
        <dbReference type="SAM" id="SignalP"/>
    </source>
</evidence>
<dbReference type="Proteomes" id="UP001549055">
    <property type="component" value="Unassembled WGS sequence"/>
</dbReference>
<dbReference type="SMART" id="SM00062">
    <property type="entry name" value="PBPb"/>
    <property type="match status" value="1"/>
</dbReference>
<keyword evidence="1 2" id="KW-0732">Signal</keyword>
<proteinExistence type="predicted"/>
<evidence type="ECO:0000313" key="5">
    <source>
        <dbReference type="EMBL" id="MET3644511.1"/>
    </source>
</evidence>
<accession>A0ABV2JKQ8</accession>
<protein>
    <submittedName>
        <fullName evidence="5">Polar amino acid transport system substrate-binding protein</fullName>
    </submittedName>
</protein>
<dbReference type="InterPro" id="IPR001320">
    <property type="entry name" value="Iontro_rcpt_C"/>
</dbReference>
<dbReference type="EMBL" id="JBEPMK010000003">
    <property type="protein sequence ID" value="MET3644511.1"/>
    <property type="molecule type" value="Genomic_DNA"/>
</dbReference>
<reference evidence="5 6" key="1">
    <citation type="submission" date="2024-06" db="EMBL/GenBank/DDBJ databases">
        <title>Genomic Encyclopedia of Type Strains, Phase IV (KMG-IV): sequencing the most valuable type-strain genomes for metagenomic binning, comparative biology and taxonomic classification.</title>
        <authorList>
            <person name="Goeker M."/>
        </authorList>
    </citation>
    <scope>NUCLEOTIDE SEQUENCE [LARGE SCALE GENOMIC DNA]</scope>
    <source>
        <strain evidence="5 6">DSM 15349</strain>
    </source>
</reference>
<dbReference type="PANTHER" id="PTHR35936:SF17">
    <property type="entry name" value="ARGININE-BINDING EXTRACELLULAR PROTEIN ARTP"/>
    <property type="match status" value="1"/>
</dbReference>
<keyword evidence="6" id="KW-1185">Reference proteome</keyword>
<feature type="chain" id="PRO_5045846862" evidence="2">
    <location>
        <begin position="29"/>
        <end position="274"/>
    </location>
</feature>
<feature type="domain" description="Solute-binding protein family 3/N-terminal" evidence="3">
    <location>
        <begin position="43"/>
        <end position="265"/>
    </location>
</feature>
<dbReference type="Gene3D" id="3.40.190.10">
    <property type="entry name" value="Periplasmic binding protein-like II"/>
    <property type="match status" value="2"/>
</dbReference>
<name>A0ABV2JKQ8_9STRE</name>
<feature type="signal peptide" evidence="2">
    <location>
        <begin position="1"/>
        <end position="28"/>
    </location>
</feature>
<evidence type="ECO:0000259" key="4">
    <source>
        <dbReference type="SMART" id="SM00079"/>
    </source>
</evidence>
<dbReference type="PANTHER" id="PTHR35936">
    <property type="entry name" value="MEMBRANE-BOUND LYTIC MUREIN TRANSGLYCOSYLASE F"/>
    <property type="match status" value="1"/>
</dbReference>
<comment type="caution">
    <text evidence="5">The sequence shown here is derived from an EMBL/GenBank/DDBJ whole genome shotgun (WGS) entry which is preliminary data.</text>
</comment>
<evidence type="ECO:0000259" key="3">
    <source>
        <dbReference type="SMART" id="SM00062"/>
    </source>
</evidence>
<evidence type="ECO:0000313" key="6">
    <source>
        <dbReference type="Proteomes" id="UP001549055"/>
    </source>
</evidence>
<feature type="domain" description="Ionotropic glutamate receptor C-terminal" evidence="4">
    <location>
        <begin position="43"/>
        <end position="259"/>
    </location>
</feature>
<gene>
    <name evidence="5" type="ORF">ABID27_001135</name>
</gene>
<dbReference type="SMART" id="SM00079">
    <property type="entry name" value="PBPe"/>
    <property type="match status" value="1"/>
</dbReference>
<dbReference type="Pfam" id="PF00497">
    <property type="entry name" value="SBP_bac_3"/>
    <property type="match status" value="1"/>
</dbReference>
<dbReference type="InterPro" id="IPR001638">
    <property type="entry name" value="Solute-binding_3/MltF_N"/>
</dbReference>
<dbReference type="PROSITE" id="PS51257">
    <property type="entry name" value="PROKAR_LIPOPROTEIN"/>
    <property type="match status" value="1"/>
</dbReference>